<sequence length="106" mass="11592">MADRARSLPALTALCGDRSGRVGGRTAPSNLLLLGHKLLVAAIDVELFSVKKKARLRSADDRAQRHTGTTTKCWQYRVDFNIVLVVCGHKVLQLVLVVGRGVSREL</sequence>
<reference evidence="1" key="1">
    <citation type="submission" date="2021-05" db="EMBL/GenBank/DDBJ databases">
        <authorList>
            <person name="Alioto T."/>
            <person name="Alioto T."/>
            <person name="Gomez Garrido J."/>
        </authorList>
    </citation>
    <scope>NUCLEOTIDE SEQUENCE</scope>
</reference>
<dbReference type="EMBL" id="HBUE01102635">
    <property type="protein sequence ID" value="CAG6486085.1"/>
    <property type="molecule type" value="Transcribed_RNA"/>
</dbReference>
<dbReference type="EMBL" id="HBUE01102641">
    <property type="protein sequence ID" value="CAG6486091.1"/>
    <property type="molecule type" value="Transcribed_RNA"/>
</dbReference>
<dbReference type="EMBL" id="HBUE01102634">
    <property type="protein sequence ID" value="CAG6486084.1"/>
    <property type="molecule type" value="Transcribed_RNA"/>
</dbReference>
<dbReference type="EMBL" id="HBUE01102640">
    <property type="protein sequence ID" value="CAG6486090.1"/>
    <property type="molecule type" value="Transcribed_RNA"/>
</dbReference>
<dbReference type="EMBL" id="HBUE01102637">
    <property type="protein sequence ID" value="CAG6486087.1"/>
    <property type="molecule type" value="Transcribed_RNA"/>
</dbReference>
<accession>A0A8D8FXG7</accession>
<protein>
    <submittedName>
        <fullName evidence="1">(northern house mosquito) hypothetical protein</fullName>
    </submittedName>
</protein>
<dbReference type="AlphaFoldDB" id="A0A8D8FXG7"/>
<evidence type="ECO:0000313" key="1">
    <source>
        <dbReference type="EMBL" id="CAG6486089.1"/>
    </source>
</evidence>
<name>A0A8D8FXG7_CULPI</name>
<proteinExistence type="predicted"/>
<dbReference type="EMBL" id="HBUE01102636">
    <property type="protein sequence ID" value="CAG6486086.1"/>
    <property type="molecule type" value="Transcribed_RNA"/>
</dbReference>
<dbReference type="EMBL" id="HBUE01102639">
    <property type="protein sequence ID" value="CAG6486089.1"/>
    <property type="molecule type" value="Transcribed_RNA"/>
</dbReference>
<dbReference type="EMBL" id="HBUE01102642">
    <property type="protein sequence ID" value="CAG6486092.1"/>
    <property type="molecule type" value="Transcribed_RNA"/>
</dbReference>
<organism evidence="1">
    <name type="scientific">Culex pipiens</name>
    <name type="common">House mosquito</name>
    <dbReference type="NCBI Taxonomy" id="7175"/>
    <lineage>
        <taxon>Eukaryota</taxon>
        <taxon>Metazoa</taxon>
        <taxon>Ecdysozoa</taxon>
        <taxon>Arthropoda</taxon>
        <taxon>Hexapoda</taxon>
        <taxon>Insecta</taxon>
        <taxon>Pterygota</taxon>
        <taxon>Neoptera</taxon>
        <taxon>Endopterygota</taxon>
        <taxon>Diptera</taxon>
        <taxon>Nematocera</taxon>
        <taxon>Culicoidea</taxon>
        <taxon>Culicidae</taxon>
        <taxon>Culicinae</taxon>
        <taxon>Culicini</taxon>
        <taxon>Culex</taxon>
        <taxon>Culex</taxon>
    </lineage>
</organism>